<dbReference type="GO" id="GO:0016020">
    <property type="term" value="C:membrane"/>
    <property type="evidence" value="ECO:0007669"/>
    <property type="project" value="UniProtKB-SubCell"/>
</dbReference>
<evidence type="ECO:0008006" key="9">
    <source>
        <dbReference type="Google" id="ProtNLM"/>
    </source>
</evidence>
<reference evidence="7" key="2">
    <citation type="submission" date="2019-01" db="EMBL/GenBank/DDBJ databases">
        <authorList>
            <consortium name="NCBI Pathogen Detection Project"/>
        </authorList>
    </citation>
    <scope>NUCLEOTIDE SEQUENCE</scope>
    <source>
        <strain evidence="7">P125109</strain>
    </source>
</reference>
<gene>
    <name evidence="7" type="ORF">G2359_22635</name>
    <name evidence="8" type="ORF">G2720_23325</name>
</gene>
<evidence type="ECO:0000256" key="1">
    <source>
        <dbReference type="ARBA" id="ARBA00004141"/>
    </source>
</evidence>
<comment type="caution">
    <text evidence="7">The sequence shown here is derived from an EMBL/GenBank/DDBJ whole genome shotgun (WGS) entry which is preliminary data.</text>
</comment>
<protein>
    <recommendedName>
        <fullName evidence="9">Ail/Lom family outer membrane beta-barrel protein</fullName>
    </recommendedName>
</protein>
<keyword evidence="2" id="KW-1134">Transmembrane beta strand</keyword>
<keyword evidence="4 6" id="KW-0732">Signal</keyword>
<dbReference type="PANTHER" id="PTHR35892">
    <property type="entry name" value="OUTER MEMBRANE PROTEIN PAGN-RELATED"/>
    <property type="match status" value="1"/>
</dbReference>
<evidence type="ECO:0000313" key="7">
    <source>
        <dbReference type="EMBL" id="HAD9862434.1"/>
    </source>
</evidence>
<comment type="subcellular location">
    <subcellularLocation>
        <location evidence="1">Membrane</location>
        <topology evidence="1">Multi-pass membrane protein</topology>
    </subcellularLocation>
</comment>
<dbReference type="PROSITE" id="PS00694">
    <property type="entry name" value="ENT_VIR_OMP_1"/>
    <property type="match status" value="1"/>
</dbReference>
<dbReference type="PRINTS" id="PR00316">
    <property type="entry name" value="ENTEROVIROMP"/>
</dbReference>
<dbReference type="PANTHER" id="PTHR35892:SF2">
    <property type="entry name" value="OUTER MEMBRANE PROTEIN PAGN"/>
    <property type="match status" value="1"/>
</dbReference>
<dbReference type="InterPro" id="IPR000758">
    <property type="entry name" value="Enterovir_OMP"/>
</dbReference>
<dbReference type="AlphaFoldDB" id="A0A024J5Z1"/>
<dbReference type="SUPFAM" id="SSF56925">
    <property type="entry name" value="OMPA-like"/>
    <property type="match status" value="1"/>
</dbReference>
<accession>A0A024J5Z1</accession>
<dbReference type="Pfam" id="PF06316">
    <property type="entry name" value="Ail_Lom"/>
    <property type="match status" value="1"/>
</dbReference>
<dbReference type="GO" id="GO:0044384">
    <property type="term" value="C:host outer membrane"/>
    <property type="evidence" value="ECO:0007669"/>
    <property type="project" value="InterPro"/>
</dbReference>
<evidence type="ECO:0000256" key="4">
    <source>
        <dbReference type="ARBA" id="ARBA00022729"/>
    </source>
</evidence>
<evidence type="ECO:0000256" key="6">
    <source>
        <dbReference type="SAM" id="SignalP"/>
    </source>
</evidence>
<keyword evidence="5" id="KW-0472">Membrane</keyword>
<evidence type="ECO:0000256" key="5">
    <source>
        <dbReference type="ARBA" id="ARBA00023136"/>
    </source>
</evidence>
<feature type="signal peptide" evidence="6">
    <location>
        <begin position="1"/>
        <end position="24"/>
    </location>
</feature>
<dbReference type="EMBL" id="DAAQRD010000031">
    <property type="protein sequence ID" value="HAE0520741.1"/>
    <property type="molecule type" value="Genomic_DNA"/>
</dbReference>
<dbReference type="RefSeq" id="WP_000725064.1">
    <property type="nucleotide sequence ID" value="NZ_HG970000.1"/>
</dbReference>
<evidence type="ECO:0000256" key="2">
    <source>
        <dbReference type="ARBA" id="ARBA00022452"/>
    </source>
</evidence>
<dbReference type="Gene3D" id="2.40.160.20">
    <property type="match status" value="1"/>
</dbReference>
<name>A0A024J5Z1_SALEP</name>
<keyword evidence="3" id="KW-0812">Transmembrane</keyword>
<reference evidence="7" key="1">
    <citation type="journal article" date="2018" name="Genome Biol.">
        <title>SKESA: strategic k-mer extension for scrupulous assemblies.</title>
        <authorList>
            <person name="Souvorov A."/>
            <person name="Agarwala R."/>
            <person name="Lipman D.J."/>
        </authorList>
    </citation>
    <scope>NUCLEOTIDE SEQUENCE</scope>
    <source>
        <strain evidence="7">P125109</strain>
    </source>
</reference>
<dbReference type="EMBL" id="DAAQLS010000022">
    <property type="protein sequence ID" value="HAD9862434.1"/>
    <property type="molecule type" value="Genomic_DNA"/>
</dbReference>
<proteinExistence type="predicted"/>
<dbReference type="SMR" id="A0A024J5Z1"/>
<feature type="chain" id="PRO_5036289104" description="Ail/Lom family outer membrane beta-barrel protein" evidence="6">
    <location>
        <begin position="25"/>
        <end position="185"/>
    </location>
</feature>
<dbReference type="NCBIfam" id="NF011777">
    <property type="entry name" value="PRK15240.1"/>
    <property type="match status" value="1"/>
</dbReference>
<evidence type="ECO:0000256" key="3">
    <source>
        <dbReference type="ARBA" id="ARBA00022692"/>
    </source>
</evidence>
<sequence length="185" mass="19760">MKKIVLSSLLLSAAGLATVPVAQADTHSVSVGYAQSRIEHFKDIRGVNLKYRYEAQTPLGLMASFSWQSGKRGESGGIPGGMSWRDDVKATYWSLMAGPAVRVNELVSLYVLAGAGTGRAEVKEHISMPGYNGRFTGSERRTGFAWGAGVQFNPVENVVIDLGYEGSKVGAAKLNGVNVGVGYRF</sequence>
<evidence type="ECO:0000313" key="8">
    <source>
        <dbReference type="EMBL" id="HAE0520741.1"/>
    </source>
</evidence>
<organism evidence="7">
    <name type="scientific">Salmonella enteritidis PT4 (strain P125109)</name>
    <dbReference type="NCBI Taxonomy" id="550537"/>
    <lineage>
        <taxon>Bacteria</taxon>
        <taxon>Pseudomonadati</taxon>
        <taxon>Pseudomonadota</taxon>
        <taxon>Gammaproteobacteria</taxon>
        <taxon>Enterobacterales</taxon>
        <taxon>Enterobacteriaceae</taxon>
        <taxon>Salmonella</taxon>
    </lineage>
</organism>
<dbReference type="InterPro" id="IPR051723">
    <property type="entry name" value="Bact_OM_Invasion-Related"/>
</dbReference>
<dbReference type="InterPro" id="IPR011250">
    <property type="entry name" value="OMP/PagP_B-barrel"/>
</dbReference>